<comment type="subcellular location">
    <subcellularLocation>
        <location evidence="1">Secreted</location>
    </subcellularLocation>
</comment>
<dbReference type="SMR" id="A0A2T7PQZ8"/>
<dbReference type="Proteomes" id="UP000245119">
    <property type="component" value="Linkage Group LG2"/>
</dbReference>
<accession>A0A2T7PQZ8</accession>
<organism evidence="6 7">
    <name type="scientific">Pomacea canaliculata</name>
    <name type="common">Golden apple snail</name>
    <dbReference type="NCBI Taxonomy" id="400727"/>
    <lineage>
        <taxon>Eukaryota</taxon>
        <taxon>Metazoa</taxon>
        <taxon>Spiralia</taxon>
        <taxon>Lophotrochozoa</taxon>
        <taxon>Mollusca</taxon>
        <taxon>Gastropoda</taxon>
        <taxon>Caenogastropoda</taxon>
        <taxon>Architaenioglossa</taxon>
        <taxon>Ampullarioidea</taxon>
        <taxon>Ampullariidae</taxon>
        <taxon>Pomacea</taxon>
    </lineage>
</organism>
<feature type="chain" id="PRO_5015762303" description="Neuropeptide Y" evidence="5">
    <location>
        <begin position="22"/>
        <end position="91"/>
    </location>
</feature>
<dbReference type="EMBL" id="PZQS01000002">
    <property type="protein sequence ID" value="PVD35838.1"/>
    <property type="molecule type" value="Genomic_DNA"/>
</dbReference>
<reference evidence="6 7" key="1">
    <citation type="submission" date="2018-04" db="EMBL/GenBank/DDBJ databases">
        <title>The genome of golden apple snail Pomacea canaliculata provides insight into stress tolerance and invasive adaptation.</title>
        <authorList>
            <person name="Liu C."/>
            <person name="Liu B."/>
            <person name="Ren Y."/>
            <person name="Zhang Y."/>
            <person name="Wang H."/>
            <person name="Li S."/>
            <person name="Jiang F."/>
            <person name="Yin L."/>
            <person name="Zhang G."/>
            <person name="Qian W."/>
            <person name="Fan W."/>
        </authorList>
    </citation>
    <scope>NUCLEOTIDE SEQUENCE [LARGE SCALE GENOMIC DNA]</scope>
    <source>
        <strain evidence="6">SZHN2017</strain>
        <tissue evidence="6">Muscle</tissue>
    </source>
</reference>
<keyword evidence="7" id="KW-1185">Reference proteome</keyword>
<evidence type="ECO:0000256" key="3">
    <source>
        <dbReference type="ARBA" id="ARBA00022525"/>
    </source>
</evidence>
<evidence type="ECO:0000256" key="4">
    <source>
        <dbReference type="RuleBase" id="RU000656"/>
    </source>
</evidence>
<sequence>MYKLLFSAVLIACLLVLEVSCNDNMLSPPERPETFRNPAELRRYLQALHEYYSIVGRPRFGRSANKRSLEEFAEVKNDDEARWVGTLFADW</sequence>
<dbReference type="PROSITE" id="PS50276">
    <property type="entry name" value="PANCREATIC_HORMONE_2"/>
    <property type="match status" value="1"/>
</dbReference>
<dbReference type="SMART" id="SM00309">
    <property type="entry name" value="PAH"/>
    <property type="match status" value="1"/>
</dbReference>
<name>A0A2T7PQZ8_POMCA</name>
<evidence type="ECO:0000256" key="5">
    <source>
        <dbReference type="SAM" id="SignalP"/>
    </source>
</evidence>
<evidence type="ECO:0008006" key="8">
    <source>
        <dbReference type="Google" id="ProtNLM"/>
    </source>
</evidence>
<evidence type="ECO:0000313" key="7">
    <source>
        <dbReference type="Proteomes" id="UP000245119"/>
    </source>
</evidence>
<keyword evidence="3" id="KW-0964">Secreted</keyword>
<feature type="signal peptide" evidence="5">
    <location>
        <begin position="1"/>
        <end position="21"/>
    </location>
</feature>
<dbReference type="InterPro" id="IPR020392">
    <property type="entry name" value="Pancreatic_hormone-like_CS"/>
</dbReference>
<evidence type="ECO:0000313" key="6">
    <source>
        <dbReference type="EMBL" id="PVD35838.1"/>
    </source>
</evidence>
<gene>
    <name evidence="6" type="ORF">C0Q70_02807</name>
</gene>
<proteinExistence type="inferred from homology"/>
<dbReference type="GO" id="GO:0005576">
    <property type="term" value="C:extracellular region"/>
    <property type="evidence" value="ECO:0007669"/>
    <property type="project" value="UniProtKB-SubCell"/>
</dbReference>
<dbReference type="Pfam" id="PF00159">
    <property type="entry name" value="Hormone_3"/>
    <property type="match status" value="1"/>
</dbReference>
<protein>
    <recommendedName>
        <fullName evidence="8">Neuropeptide Y</fullName>
    </recommendedName>
</protein>
<dbReference type="AlphaFoldDB" id="A0A2T7PQZ8"/>
<comment type="similarity">
    <text evidence="2 4">Belongs to the NPY family.</text>
</comment>
<evidence type="ECO:0000256" key="1">
    <source>
        <dbReference type="ARBA" id="ARBA00004613"/>
    </source>
</evidence>
<comment type="caution">
    <text evidence="6">The sequence shown here is derived from an EMBL/GenBank/DDBJ whole genome shotgun (WGS) entry which is preliminary data.</text>
</comment>
<evidence type="ECO:0000256" key="2">
    <source>
        <dbReference type="ARBA" id="ARBA00010022"/>
    </source>
</evidence>
<keyword evidence="5" id="KW-0732">Signal</keyword>
<dbReference type="PROSITE" id="PS00265">
    <property type="entry name" value="PANCREATIC_HORMONE_1"/>
    <property type="match status" value="1"/>
</dbReference>
<dbReference type="CDD" id="cd00126">
    <property type="entry name" value="PAH"/>
    <property type="match status" value="1"/>
</dbReference>
<dbReference type="GO" id="GO:0005179">
    <property type="term" value="F:hormone activity"/>
    <property type="evidence" value="ECO:0007669"/>
    <property type="project" value="InterPro"/>
</dbReference>
<dbReference type="InterPro" id="IPR001955">
    <property type="entry name" value="Pancreatic_hormone-like"/>
</dbReference>